<accession>A0A166FIF6</accession>
<keyword evidence="2" id="KW-0805">Transcription regulation</keyword>
<keyword evidence="11" id="KW-1185">Reference proteome</keyword>
<dbReference type="GO" id="GO:0042542">
    <property type="term" value="P:response to hydrogen peroxide"/>
    <property type="evidence" value="ECO:0007669"/>
    <property type="project" value="UniProtKB-ARBA"/>
</dbReference>
<evidence type="ECO:0000256" key="6">
    <source>
        <dbReference type="ARBA" id="ARBA00060850"/>
    </source>
</evidence>
<dbReference type="Gramene" id="KZN07818">
    <property type="protein sequence ID" value="KZN07818"/>
    <property type="gene ID" value="DCAR_008655"/>
</dbReference>
<dbReference type="InterPro" id="IPR036576">
    <property type="entry name" value="WRKY_dom_sf"/>
</dbReference>
<dbReference type="GO" id="GO:0000976">
    <property type="term" value="F:transcription cis-regulatory region binding"/>
    <property type="evidence" value="ECO:0007669"/>
    <property type="project" value="TreeGrafter"/>
</dbReference>
<name>A0A166FIF6_DAUCS</name>
<evidence type="ECO:0000256" key="4">
    <source>
        <dbReference type="ARBA" id="ARBA00023163"/>
    </source>
</evidence>
<feature type="region of interest" description="Disordered" evidence="7">
    <location>
        <begin position="193"/>
        <end position="219"/>
    </location>
</feature>
<dbReference type="InterPro" id="IPR003657">
    <property type="entry name" value="WRKY_dom"/>
</dbReference>
<dbReference type="InterPro" id="IPR044810">
    <property type="entry name" value="WRKY_plant"/>
</dbReference>
<evidence type="ECO:0000256" key="3">
    <source>
        <dbReference type="ARBA" id="ARBA00023125"/>
    </source>
</evidence>
<feature type="domain" description="WRKY" evidence="8">
    <location>
        <begin position="117"/>
        <end position="180"/>
    </location>
</feature>
<proteinExistence type="inferred from homology"/>
<dbReference type="PANTHER" id="PTHR32096">
    <property type="entry name" value="WRKY TRANSCRIPTION FACTOR 30-RELATED-RELATED"/>
    <property type="match status" value="1"/>
</dbReference>
<dbReference type="GO" id="GO:0005634">
    <property type="term" value="C:nucleus"/>
    <property type="evidence" value="ECO:0007669"/>
    <property type="project" value="UniProtKB-SubCell"/>
</dbReference>
<keyword evidence="5" id="KW-0539">Nucleus</keyword>
<keyword evidence="4" id="KW-0804">Transcription</keyword>
<dbReference type="FunFam" id="2.20.25.80:FF:000009">
    <property type="entry name" value="WRKY transcription factor 53"/>
    <property type="match status" value="1"/>
</dbReference>
<evidence type="ECO:0000256" key="2">
    <source>
        <dbReference type="ARBA" id="ARBA00023015"/>
    </source>
</evidence>
<dbReference type="EMBL" id="LNRQ01000002">
    <property type="protein sequence ID" value="KZN07818.1"/>
    <property type="molecule type" value="Genomic_DNA"/>
</dbReference>
<evidence type="ECO:0000259" key="8">
    <source>
        <dbReference type="PROSITE" id="PS50811"/>
    </source>
</evidence>
<dbReference type="EMBL" id="CP093344">
    <property type="protein sequence ID" value="WOG90531.1"/>
    <property type="molecule type" value="Genomic_DNA"/>
</dbReference>
<comment type="similarity">
    <text evidence="6">Belongs to the WRKY group III family.</text>
</comment>
<dbReference type="SMART" id="SM00774">
    <property type="entry name" value="WRKY"/>
    <property type="match status" value="1"/>
</dbReference>
<dbReference type="AlphaFoldDB" id="A0A166FIF6"/>
<dbReference type="PANTHER" id="PTHR32096:SF133">
    <property type="entry name" value="WRKY TRANSCRIPTION FACTOR 41-RELATED"/>
    <property type="match status" value="1"/>
</dbReference>
<dbReference type="GO" id="GO:0003700">
    <property type="term" value="F:DNA-binding transcription factor activity"/>
    <property type="evidence" value="ECO:0007669"/>
    <property type="project" value="InterPro"/>
</dbReference>
<dbReference type="Pfam" id="PF03106">
    <property type="entry name" value="WRKY"/>
    <property type="match status" value="1"/>
</dbReference>
<keyword evidence="3" id="KW-0238">DNA-binding</keyword>
<dbReference type="GO" id="GO:0009751">
    <property type="term" value="P:response to salicylic acid"/>
    <property type="evidence" value="ECO:0007669"/>
    <property type="project" value="UniProtKB-ARBA"/>
</dbReference>
<evidence type="ECO:0000256" key="5">
    <source>
        <dbReference type="ARBA" id="ARBA00023242"/>
    </source>
</evidence>
<dbReference type="Proteomes" id="UP000077755">
    <property type="component" value="Chromosome 2"/>
</dbReference>
<dbReference type="SUPFAM" id="SSF118290">
    <property type="entry name" value="WRKY DNA-binding domain"/>
    <property type="match status" value="1"/>
</dbReference>
<dbReference type="GO" id="GO:0010150">
    <property type="term" value="P:leaf senescence"/>
    <property type="evidence" value="ECO:0007669"/>
    <property type="project" value="UniProtKB-ARBA"/>
</dbReference>
<feature type="compositionally biased region" description="Basic and acidic residues" evidence="7">
    <location>
        <begin position="197"/>
        <end position="219"/>
    </location>
</feature>
<evidence type="ECO:0000313" key="11">
    <source>
        <dbReference type="Proteomes" id="UP000077755"/>
    </source>
</evidence>
<dbReference type="OrthoDB" id="1888929at2759"/>
<evidence type="ECO:0000313" key="10">
    <source>
        <dbReference type="EMBL" id="WOG90531.1"/>
    </source>
</evidence>
<evidence type="ECO:0000313" key="9">
    <source>
        <dbReference type="EMBL" id="KZN07818.1"/>
    </source>
</evidence>
<evidence type="ECO:0000256" key="1">
    <source>
        <dbReference type="ARBA" id="ARBA00004123"/>
    </source>
</evidence>
<reference evidence="10" key="2">
    <citation type="submission" date="2022-03" db="EMBL/GenBank/DDBJ databases">
        <title>Draft title - Genomic analysis of global carrot germplasm unveils the trajectory of domestication and the origin of high carotenoid orange carrot.</title>
        <authorList>
            <person name="Iorizzo M."/>
            <person name="Ellison S."/>
            <person name="Senalik D."/>
            <person name="Macko-Podgorni A."/>
            <person name="Grzebelus D."/>
            <person name="Bostan H."/>
            <person name="Rolling W."/>
            <person name="Curaba J."/>
            <person name="Simon P."/>
        </authorList>
    </citation>
    <scope>NUCLEOTIDE SEQUENCE</scope>
    <source>
        <tissue evidence="10">Leaf</tissue>
    </source>
</reference>
<dbReference type="OMA" id="GLGENKH"/>
<organism evidence="9">
    <name type="scientific">Daucus carota subsp. sativus</name>
    <name type="common">Carrot</name>
    <dbReference type="NCBI Taxonomy" id="79200"/>
    <lineage>
        <taxon>Eukaryota</taxon>
        <taxon>Viridiplantae</taxon>
        <taxon>Streptophyta</taxon>
        <taxon>Embryophyta</taxon>
        <taxon>Tracheophyta</taxon>
        <taxon>Spermatophyta</taxon>
        <taxon>Magnoliopsida</taxon>
        <taxon>eudicotyledons</taxon>
        <taxon>Gunneridae</taxon>
        <taxon>Pentapetalae</taxon>
        <taxon>asterids</taxon>
        <taxon>campanulids</taxon>
        <taxon>Apiales</taxon>
        <taxon>Apiaceae</taxon>
        <taxon>Apioideae</taxon>
        <taxon>Scandiceae</taxon>
        <taxon>Daucinae</taxon>
        <taxon>Daucus</taxon>
        <taxon>Daucus sect. Daucus</taxon>
    </lineage>
</organism>
<dbReference type="GO" id="GO:0010193">
    <property type="term" value="P:response to ozone"/>
    <property type="evidence" value="ECO:0007669"/>
    <property type="project" value="UniProtKB-ARBA"/>
</dbReference>
<dbReference type="PROSITE" id="PS50811">
    <property type="entry name" value="WRKY"/>
    <property type="match status" value="1"/>
</dbReference>
<reference evidence="9" key="1">
    <citation type="journal article" date="2016" name="Nat. Genet.">
        <title>A high-quality carrot genome assembly provides new insights into carotenoid accumulation and asterid genome evolution.</title>
        <authorList>
            <person name="Iorizzo M."/>
            <person name="Ellison S."/>
            <person name="Senalik D."/>
            <person name="Zeng P."/>
            <person name="Satapoomin P."/>
            <person name="Huang J."/>
            <person name="Bowman M."/>
            <person name="Iovene M."/>
            <person name="Sanseverino W."/>
            <person name="Cavagnaro P."/>
            <person name="Yildiz M."/>
            <person name="Macko-Podgorni A."/>
            <person name="Moranska E."/>
            <person name="Grzebelus E."/>
            <person name="Grzebelus D."/>
            <person name="Ashrafi H."/>
            <person name="Zheng Z."/>
            <person name="Cheng S."/>
            <person name="Spooner D."/>
            <person name="Van Deynze A."/>
            <person name="Simon P."/>
        </authorList>
    </citation>
    <scope>NUCLEOTIDE SEQUENCE [LARGE SCALE GENOMIC DNA]</scope>
    <source>
        <tissue evidence="9">Leaf</tissue>
    </source>
</reference>
<dbReference type="Gene3D" id="2.20.25.80">
    <property type="entry name" value="WRKY domain"/>
    <property type="match status" value="1"/>
</dbReference>
<evidence type="ECO:0000256" key="7">
    <source>
        <dbReference type="SAM" id="MobiDB-lite"/>
    </source>
</evidence>
<sequence length="351" mass="39159">MEKGRAHINTELKQGRELANQLKQHFLETTQQSKQTCDALLTDILSSYEKALSILKSNALGFEHHSPVISIINSPHSFTSDSSPASDISDEPSKNVFRKRKALPQWSEQVEVPLGTGAQVPLADGHSWRKYGQKDILGATFPRAYYRCTYRHSQGCLATKQVQKSDDDSSLVQVTYKGSHTCKQGSESGAGLVVSFGKDEKRQKKGSYEPKPEEQTQEHEFENIISFGTSHKTKLGISMGVERLPSFSFPCAIEESYTKDYLDAGENNFMGNTYSSYMTPETSECSYLSLSPYHMNNFGIAQNLQTSESDLTEILSAPNSVTNSPIGDYDFSLDPVDFDHNISLDILEFFK</sequence>
<comment type="subcellular location">
    <subcellularLocation>
        <location evidence="1">Nucleus</location>
    </subcellularLocation>
</comment>
<protein>
    <recommendedName>
        <fullName evidence="8">WRKY domain-containing protein</fullName>
    </recommendedName>
</protein>
<dbReference type="KEGG" id="dcr:108205774"/>
<gene>
    <name evidence="9" type="ORF">DCAR_008655</name>
    <name evidence="10" type="ORF">DCAR_0209775</name>
</gene>